<evidence type="ECO:0000313" key="2">
    <source>
        <dbReference type="Proteomes" id="UP001345963"/>
    </source>
</evidence>
<protein>
    <submittedName>
        <fullName evidence="1">Uncharacterized protein</fullName>
    </submittedName>
</protein>
<gene>
    <name evidence="1" type="ORF">ATANTOWER_025226</name>
</gene>
<keyword evidence="2" id="KW-1185">Reference proteome</keyword>
<comment type="caution">
    <text evidence="1">The sequence shown here is derived from an EMBL/GenBank/DDBJ whole genome shotgun (WGS) entry which is preliminary data.</text>
</comment>
<name>A0ABU7AR91_9TELE</name>
<sequence>MTCCTNKCKALISVWAAKHHSQSVTVPGQDGGLGPPGAHCLPSGRSPVGVRYQLRLKIFEQQLMIVDESSLSAEMKVRKLSAKKLRFLFHGEGKNIQINTELIWEFAGNRLDDGNQ</sequence>
<organism evidence="1 2">
    <name type="scientific">Ataeniobius toweri</name>
    <dbReference type="NCBI Taxonomy" id="208326"/>
    <lineage>
        <taxon>Eukaryota</taxon>
        <taxon>Metazoa</taxon>
        <taxon>Chordata</taxon>
        <taxon>Craniata</taxon>
        <taxon>Vertebrata</taxon>
        <taxon>Euteleostomi</taxon>
        <taxon>Actinopterygii</taxon>
        <taxon>Neopterygii</taxon>
        <taxon>Teleostei</taxon>
        <taxon>Neoteleostei</taxon>
        <taxon>Acanthomorphata</taxon>
        <taxon>Ovalentaria</taxon>
        <taxon>Atherinomorphae</taxon>
        <taxon>Cyprinodontiformes</taxon>
        <taxon>Goodeidae</taxon>
        <taxon>Ataeniobius</taxon>
    </lineage>
</organism>
<dbReference type="EMBL" id="JAHUTI010025476">
    <property type="protein sequence ID" value="MED6240657.1"/>
    <property type="molecule type" value="Genomic_DNA"/>
</dbReference>
<proteinExistence type="predicted"/>
<reference evidence="1 2" key="1">
    <citation type="submission" date="2021-07" db="EMBL/GenBank/DDBJ databases">
        <authorList>
            <person name="Palmer J.M."/>
        </authorList>
    </citation>
    <scope>NUCLEOTIDE SEQUENCE [LARGE SCALE GENOMIC DNA]</scope>
    <source>
        <strain evidence="1 2">AT_MEX2019</strain>
        <tissue evidence="1">Muscle</tissue>
    </source>
</reference>
<dbReference type="Proteomes" id="UP001345963">
    <property type="component" value="Unassembled WGS sequence"/>
</dbReference>
<accession>A0ABU7AR91</accession>
<evidence type="ECO:0000313" key="1">
    <source>
        <dbReference type="EMBL" id="MED6240657.1"/>
    </source>
</evidence>